<protein>
    <submittedName>
        <fullName evidence="4">Uncharacterized protein</fullName>
    </submittedName>
</protein>
<dbReference type="GO" id="GO:0005525">
    <property type="term" value="F:GTP binding"/>
    <property type="evidence" value="ECO:0007669"/>
    <property type="project" value="UniProtKB-KW"/>
</dbReference>
<dbReference type="PANTHER" id="PTHR24072">
    <property type="entry name" value="RHO FAMILY GTPASE"/>
    <property type="match status" value="1"/>
</dbReference>
<dbReference type="InterPro" id="IPR001806">
    <property type="entry name" value="Small_GTPase"/>
</dbReference>
<dbReference type="SUPFAM" id="SSF52540">
    <property type="entry name" value="P-loop containing nucleoside triphosphate hydrolases"/>
    <property type="match status" value="1"/>
</dbReference>
<dbReference type="Proteomes" id="UP001162131">
    <property type="component" value="Unassembled WGS sequence"/>
</dbReference>
<dbReference type="PRINTS" id="PR00449">
    <property type="entry name" value="RASTRNSFRMNG"/>
</dbReference>
<evidence type="ECO:0000256" key="3">
    <source>
        <dbReference type="ARBA" id="ARBA00023134"/>
    </source>
</evidence>
<dbReference type="InterPro" id="IPR027417">
    <property type="entry name" value="P-loop_NTPase"/>
</dbReference>
<evidence type="ECO:0000256" key="1">
    <source>
        <dbReference type="ARBA" id="ARBA00010142"/>
    </source>
</evidence>
<dbReference type="InterPro" id="IPR003578">
    <property type="entry name" value="Small_GTPase_Rho"/>
</dbReference>
<proteinExistence type="inferred from homology"/>
<dbReference type="PROSITE" id="PS51420">
    <property type="entry name" value="RHO"/>
    <property type="match status" value="1"/>
</dbReference>
<reference evidence="4" key="1">
    <citation type="submission" date="2021-09" db="EMBL/GenBank/DDBJ databases">
        <authorList>
            <consortium name="AG Swart"/>
            <person name="Singh M."/>
            <person name="Singh A."/>
            <person name="Seah K."/>
            <person name="Emmerich C."/>
        </authorList>
    </citation>
    <scope>NUCLEOTIDE SEQUENCE</scope>
    <source>
        <strain evidence="4">ATCC30299</strain>
    </source>
</reference>
<dbReference type="Gene3D" id="3.40.50.300">
    <property type="entry name" value="P-loop containing nucleotide triphosphate hydrolases"/>
    <property type="match status" value="1"/>
</dbReference>
<dbReference type="CDD" id="cd00157">
    <property type="entry name" value="Rho"/>
    <property type="match status" value="1"/>
</dbReference>
<keyword evidence="3" id="KW-0342">GTP-binding</keyword>
<evidence type="ECO:0000256" key="2">
    <source>
        <dbReference type="ARBA" id="ARBA00022741"/>
    </source>
</evidence>
<sequence length="201" mass="22684">MESQEPKTPDMTFVAVGDMNTGKTAMILKYTHRSLPETYTPTVLDNYLAEIEIKSLPITIELCDIGGAQRHQKLRILSYAKAKVFLLCFSLVNPGSFLSVRNNWHREIKSHSPNTPIILVGTNKDLVDNQEVREKLSRTNESVVTDEEAKKLADELGYQGYLPCSSITGEGIRRVFDEAIKLAIYDKIHATGKKKEKCIIW</sequence>
<dbReference type="Pfam" id="PF00071">
    <property type="entry name" value="Ras"/>
    <property type="match status" value="1"/>
</dbReference>
<comment type="similarity">
    <text evidence="1">Belongs to the small GTPase superfamily. Rho family.</text>
</comment>
<dbReference type="NCBIfam" id="TIGR00231">
    <property type="entry name" value="small_GTP"/>
    <property type="match status" value="1"/>
</dbReference>
<dbReference type="SMART" id="SM00174">
    <property type="entry name" value="RHO"/>
    <property type="match status" value="1"/>
</dbReference>
<dbReference type="AlphaFoldDB" id="A0AAU9JCY8"/>
<accession>A0AAU9JCY8</accession>
<dbReference type="PROSITE" id="PS51421">
    <property type="entry name" value="RAS"/>
    <property type="match status" value="1"/>
</dbReference>
<comment type="caution">
    <text evidence="4">The sequence shown here is derived from an EMBL/GenBank/DDBJ whole genome shotgun (WGS) entry which is preliminary data.</text>
</comment>
<dbReference type="GO" id="GO:0007264">
    <property type="term" value="P:small GTPase-mediated signal transduction"/>
    <property type="evidence" value="ECO:0007669"/>
    <property type="project" value="InterPro"/>
</dbReference>
<dbReference type="EMBL" id="CAJZBQ010000035">
    <property type="protein sequence ID" value="CAG9323846.1"/>
    <property type="molecule type" value="Genomic_DNA"/>
</dbReference>
<name>A0AAU9JCY8_9CILI</name>
<organism evidence="4 5">
    <name type="scientific">Blepharisma stoltei</name>
    <dbReference type="NCBI Taxonomy" id="1481888"/>
    <lineage>
        <taxon>Eukaryota</taxon>
        <taxon>Sar</taxon>
        <taxon>Alveolata</taxon>
        <taxon>Ciliophora</taxon>
        <taxon>Postciliodesmatophora</taxon>
        <taxon>Heterotrichea</taxon>
        <taxon>Heterotrichida</taxon>
        <taxon>Blepharismidae</taxon>
        <taxon>Blepharisma</taxon>
    </lineage>
</organism>
<dbReference type="InterPro" id="IPR005225">
    <property type="entry name" value="Small_GTP-bd"/>
</dbReference>
<evidence type="ECO:0000313" key="4">
    <source>
        <dbReference type="EMBL" id="CAG9323846.1"/>
    </source>
</evidence>
<gene>
    <name evidence="4" type="ORF">BSTOLATCC_MIC34882</name>
</gene>
<dbReference type="FunFam" id="3.40.50.300:FF:001179">
    <property type="entry name" value="Rho family GTPase"/>
    <property type="match status" value="1"/>
</dbReference>
<dbReference type="SMART" id="SM00173">
    <property type="entry name" value="RAS"/>
    <property type="match status" value="1"/>
</dbReference>
<keyword evidence="2" id="KW-0547">Nucleotide-binding</keyword>
<dbReference type="GO" id="GO:0003924">
    <property type="term" value="F:GTPase activity"/>
    <property type="evidence" value="ECO:0007669"/>
    <property type="project" value="InterPro"/>
</dbReference>
<dbReference type="PROSITE" id="PS51419">
    <property type="entry name" value="RAB"/>
    <property type="match status" value="1"/>
</dbReference>
<dbReference type="SMART" id="SM00175">
    <property type="entry name" value="RAB"/>
    <property type="match status" value="1"/>
</dbReference>
<evidence type="ECO:0000313" key="5">
    <source>
        <dbReference type="Proteomes" id="UP001162131"/>
    </source>
</evidence>
<keyword evidence="5" id="KW-1185">Reference proteome</keyword>